<dbReference type="Gene3D" id="3.10.290.10">
    <property type="entry name" value="RNA-binding S4 domain"/>
    <property type="match status" value="1"/>
</dbReference>
<evidence type="ECO:0000256" key="4">
    <source>
        <dbReference type="PROSITE-ProRule" id="PRU00182"/>
    </source>
</evidence>
<dbReference type="NCBIfam" id="TIGR00093">
    <property type="entry name" value="pseudouridine synthase"/>
    <property type="match status" value="1"/>
</dbReference>
<dbReference type="EC" id="5.4.99.-" evidence="5"/>
<evidence type="ECO:0000256" key="3">
    <source>
        <dbReference type="ARBA" id="ARBA00023235"/>
    </source>
</evidence>
<dbReference type="OrthoDB" id="9807213at2"/>
<organism evidence="7 8">
    <name type="scientific">Lacrimispora xylanisolvens</name>
    <dbReference type="NCBI Taxonomy" id="384636"/>
    <lineage>
        <taxon>Bacteria</taxon>
        <taxon>Bacillati</taxon>
        <taxon>Bacillota</taxon>
        <taxon>Clostridia</taxon>
        <taxon>Lachnospirales</taxon>
        <taxon>Lachnospiraceae</taxon>
        <taxon>Lacrimispora</taxon>
    </lineage>
</organism>
<dbReference type="PANTHER" id="PTHR47683:SF4">
    <property type="entry name" value="PSEUDOURIDINE SYNTHASE"/>
    <property type="match status" value="1"/>
</dbReference>
<dbReference type="InterPro" id="IPR020094">
    <property type="entry name" value="TruA/RsuA/RluB/E/F_N"/>
</dbReference>
<accession>A0A2S6HW26</accession>
<dbReference type="Pfam" id="PF00849">
    <property type="entry name" value="PseudoU_synth_2"/>
    <property type="match status" value="1"/>
</dbReference>
<evidence type="ECO:0000256" key="1">
    <source>
        <dbReference type="ARBA" id="ARBA00008348"/>
    </source>
</evidence>
<comment type="similarity">
    <text evidence="1 5">Belongs to the pseudouridine synthase RsuA family.</text>
</comment>
<keyword evidence="2 4" id="KW-0694">RNA-binding</keyword>
<dbReference type="InterPro" id="IPR000748">
    <property type="entry name" value="PsdUridine_synth_RsuA/RluB/E/F"/>
</dbReference>
<dbReference type="GO" id="GO:0005829">
    <property type="term" value="C:cytosol"/>
    <property type="evidence" value="ECO:0007669"/>
    <property type="project" value="UniProtKB-ARBA"/>
</dbReference>
<dbReference type="Gene3D" id="3.30.70.580">
    <property type="entry name" value="Pseudouridine synthase I, catalytic domain, N-terminal subdomain"/>
    <property type="match status" value="1"/>
</dbReference>
<dbReference type="InterPro" id="IPR018496">
    <property type="entry name" value="PsdUridine_synth_RsuA/RluB_CS"/>
</dbReference>
<reference evidence="7 8" key="1">
    <citation type="submission" date="2018-02" db="EMBL/GenBank/DDBJ databases">
        <title>Genomic Encyclopedia of Archaeal and Bacterial Type Strains, Phase II (KMG-II): from individual species to whole genera.</title>
        <authorList>
            <person name="Goeker M."/>
        </authorList>
    </citation>
    <scope>NUCLEOTIDE SEQUENCE [LARGE SCALE GENOMIC DNA]</scope>
    <source>
        <strain evidence="7 8">DSM 3808</strain>
    </source>
</reference>
<dbReference type="EMBL" id="PTJA01000003">
    <property type="protein sequence ID" value="PPK82142.1"/>
    <property type="molecule type" value="Genomic_DNA"/>
</dbReference>
<dbReference type="Gene3D" id="3.30.70.1560">
    <property type="entry name" value="Alpha-L RNA-binding motif"/>
    <property type="match status" value="1"/>
</dbReference>
<dbReference type="InterPro" id="IPR002942">
    <property type="entry name" value="S4_RNA-bd"/>
</dbReference>
<dbReference type="InterPro" id="IPR036986">
    <property type="entry name" value="S4_RNA-bd_sf"/>
</dbReference>
<gene>
    <name evidence="7" type="ORF">BXY41_103357</name>
</gene>
<name>A0A2S6HW26_9FIRM</name>
<dbReference type="InterPro" id="IPR006145">
    <property type="entry name" value="PsdUridine_synth_RsuA/RluA"/>
</dbReference>
<dbReference type="InterPro" id="IPR020103">
    <property type="entry name" value="PsdUridine_synth_cat_dom_sf"/>
</dbReference>
<dbReference type="PROSITE" id="PS50889">
    <property type="entry name" value="S4"/>
    <property type="match status" value="1"/>
</dbReference>
<dbReference type="SMART" id="SM00363">
    <property type="entry name" value="S4"/>
    <property type="match status" value="1"/>
</dbReference>
<dbReference type="GO" id="GO:0000455">
    <property type="term" value="P:enzyme-directed rRNA pseudouridine synthesis"/>
    <property type="evidence" value="ECO:0007669"/>
    <property type="project" value="UniProtKB-ARBA"/>
</dbReference>
<dbReference type="RefSeq" id="WP_104436189.1">
    <property type="nucleotide sequence ID" value="NZ_PTJA01000003.1"/>
</dbReference>
<evidence type="ECO:0000256" key="2">
    <source>
        <dbReference type="ARBA" id="ARBA00022884"/>
    </source>
</evidence>
<dbReference type="SUPFAM" id="SSF55120">
    <property type="entry name" value="Pseudouridine synthase"/>
    <property type="match status" value="1"/>
</dbReference>
<evidence type="ECO:0000259" key="6">
    <source>
        <dbReference type="SMART" id="SM00363"/>
    </source>
</evidence>
<dbReference type="FunFam" id="3.30.70.1560:FF:000001">
    <property type="entry name" value="Pseudouridine synthase"/>
    <property type="match status" value="1"/>
</dbReference>
<protein>
    <recommendedName>
        <fullName evidence="5">Pseudouridine synthase</fullName>
        <ecNumber evidence="5">5.4.99.-</ecNumber>
    </recommendedName>
</protein>
<dbReference type="InterPro" id="IPR042092">
    <property type="entry name" value="PsdUridine_s_RsuA/RluB/E/F_cat"/>
</dbReference>
<dbReference type="GO" id="GO:0120159">
    <property type="term" value="F:rRNA pseudouridine synthase activity"/>
    <property type="evidence" value="ECO:0007669"/>
    <property type="project" value="UniProtKB-ARBA"/>
</dbReference>
<proteinExistence type="inferred from homology"/>
<dbReference type="PANTHER" id="PTHR47683">
    <property type="entry name" value="PSEUDOURIDINE SYNTHASE FAMILY PROTEIN-RELATED"/>
    <property type="match status" value="1"/>
</dbReference>
<dbReference type="SUPFAM" id="SSF55174">
    <property type="entry name" value="Alpha-L RNA-binding motif"/>
    <property type="match status" value="1"/>
</dbReference>
<dbReference type="GO" id="GO:0003723">
    <property type="term" value="F:RNA binding"/>
    <property type="evidence" value="ECO:0007669"/>
    <property type="project" value="UniProtKB-KW"/>
</dbReference>
<dbReference type="Proteomes" id="UP000237749">
    <property type="component" value="Unassembled WGS sequence"/>
</dbReference>
<sequence>MKEIRLDKYLTEMGEGTRSQIKEMARKGRITVDGIPEKKSERKIIPGQNVIAVDGRTISYAEVEYYMLCKPQGVVSATEDKRYQTVIDLISDRKRGDLFPVGRLDIDTEGLLLITNDGDLAHQLLSPKKHVDKVYYAKIDGEIPADAKKRMEEGVELEDGTLTMPASLEILEYGNPSTILLTIREGKFHQVKRMFEALGCSVVYLKRLSMGSLKLDESLQPGDYRPLTIEEIDLLKRHGKEEKTKDVK</sequence>
<dbReference type="CDD" id="cd02553">
    <property type="entry name" value="PseudoU_synth_RsuA"/>
    <property type="match status" value="1"/>
</dbReference>
<dbReference type="CDD" id="cd00165">
    <property type="entry name" value="S4"/>
    <property type="match status" value="1"/>
</dbReference>
<dbReference type="AlphaFoldDB" id="A0A2S6HW26"/>
<evidence type="ECO:0000313" key="7">
    <source>
        <dbReference type="EMBL" id="PPK82142.1"/>
    </source>
</evidence>
<evidence type="ECO:0000256" key="5">
    <source>
        <dbReference type="RuleBase" id="RU003887"/>
    </source>
</evidence>
<dbReference type="PROSITE" id="PS01149">
    <property type="entry name" value="PSI_RSU"/>
    <property type="match status" value="1"/>
</dbReference>
<feature type="domain" description="RNA-binding S4" evidence="6">
    <location>
        <begin position="4"/>
        <end position="62"/>
    </location>
</feature>
<evidence type="ECO:0000313" key="8">
    <source>
        <dbReference type="Proteomes" id="UP000237749"/>
    </source>
</evidence>
<dbReference type="Pfam" id="PF01479">
    <property type="entry name" value="S4"/>
    <property type="match status" value="1"/>
</dbReference>
<keyword evidence="3 5" id="KW-0413">Isomerase</keyword>
<dbReference type="InterPro" id="IPR050343">
    <property type="entry name" value="RsuA_PseudoU_synthase"/>
</dbReference>
<keyword evidence="8" id="KW-1185">Reference proteome</keyword>
<comment type="caution">
    <text evidence="7">The sequence shown here is derived from an EMBL/GenBank/DDBJ whole genome shotgun (WGS) entry which is preliminary data.</text>
</comment>